<dbReference type="EMBL" id="MT141464">
    <property type="protein sequence ID" value="QJA62196.1"/>
    <property type="molecule type" value="Genomic_DNA"/>
</dbReference>
<evidence type="ECO:0000313" key="1">
    <source>
        <dbReference type="EMBL" id="QJA62196.1"/>
    </source>
</evidence>
<gene>
    <name evidence="2" type="ORF">MM415A02743_0006</name>
    <name evidence="1" type="ORF">MM415B00814_0015</name>
</gene>
<organism evidence="1">
    <name type="scientific">viral metagenome</name>
    <dbReference type="NCBI Taxonomy" id="1070528"/>
    <lineage>
        <taxon>unclassified sequences</taxon>
        <taxon>metagenomes</taxon>
        <taxon>organismal metagenomes</taxon>
    </lineage>
</organism>
<name>A0A6M3IX31_9ZZZZ</name>
<protein>
    <submittedName>
        <fullName evidence="1">Uncharacterized protein</fullName>
    </submittedName>
</protein>
<evidence type="ECO:0000313" key="2">
    <source>
        <dbReference type="EMBL" id="QJA72500.1"/>
    </source>
</evidence>
<sequence length="58" mass="6703">MEVNNLDELNHVVRTEILAIEAALTKILAIEAALIKIRKAIITYEECRQHENEEDDKK</sequence>
<reference evidence="1" key="1">
    <citation type="submission" date="2020-03" db="EMBL/GenBank/DDBJ databases">
        <title>The deep terrestrial virosphere.</title>
        <authorList>
            <person name="Holmfeldt K."/>
            <person name="Nilsson E."/>
            <person name="Simone D."/>
            <person name="Lopez-Fernandez M."/>
            <person name="Wu X."/>
            <person name="de Brujin I."/>
            <person name="Lundin D."/>
            <person name="Andersson A."/>
            <person name="Bertilsson S."/>
            <person name="Dopson M."/>
        </authorList>
    </citation>
    <scope>NUCLEOTIDE SEQUENCE</scope>
    <source>
        <strain evidence="2">MM415A02743</strain>
        <strain evidence="1">MM415B00814</strain>
    </source>
</reference>
<proteinExistence type="predicted"/>
<dbReference type="EMBL" id="MT141956">
    <property type="protein sequence ID" value="QJA72500.1"/>
    <property type="molecule type" value="Genomic_DNA"/>
</dbReference>
<accession>A0A6M3IX31</accession>
<dbReference type="AlphaFoldDB" id="A0A6M3IX31"/>